<accession>A0A7S6VXX7</accession>
<dbReference type="Proteomes" id="UP000593966">
    <property type="component" value="Chromosome"/>
</dbReference>
<evidence type="ECO:0000313" key="1">
    <source>
        <dbReference type="EMBL" id="QOW46916.1"/>
    </source>
</evidence>
<reference evidence="1 2" key="1">
    <citation type="submission" date="2020-02" db="EMBL/GenBank/DDBJ databases">
        <title>Tigecycline-resistant Acinetobacter species from pigs and migratory birds.</title>
        <authorList>
            <person name="Chen C."/>
            <person name="Sun J."/>
            <person name="Liao X.-P."/>
            <person name="Liu Y.-H."/>
        </authorList>
    </citation>
    <scope>NUCLEOTIDE SEQUENCE [LARGE SCALE GENOMIC DNA]</scope>
    <source>
        <strain evidence="1 2">YH12207_T</strain>
    </source>
</reference>
<keyword evidence="2" id="KW-1185">Reference proteome</keyword>
<dbReference type="RefSeq" id="WP_180045714.1">
    <property type="nucleotide sequence ID" value="NZ_CP048659.1"/>
</dbReference>
<evidence type="ECO:0000313" key="2">
    <source>
        <dbReference type="Proteomes" id="UP000593966"/>
    </source>
</evidence>
<gene>
    <name evidence="1" type="ORF">G0028_14020</name>
</gene>
<name>A0A7S6VXX7_9GAMM</name>
<sequence length="173" mass="20483">MNNQISAQIENRIDIEIQYVQHKNMEDNIRLYDQKGIYYLGLRAVEKAISKTEYQEILEMVQQDHFGKNLIVISEHYDWFWNKYFNFRDNDKLEKIGKSLFGKSWKKALAEALKVDERRITHWLQCTRPVPNGVWNDLKKVANQRKLEVENAIDLLTLSVDELTKQAAKKALN</sequence>
<dbReference type="AlphaFoldDB" id="A0A7S6VXX7"/>
<organism evidence="1 2">
    <name type="scientific">Acinetobacter piscicola</name>
    <dbReference type="NCBI Taxonomy" id="2006115"/>
    <lineage>
        <taxon>Bacteria</taxon>
        <taxon>Pseudomonadati</taxon>
        <taxon>Pseudomonadota</taxon>
        <taxon>Gammaproteobacteria</taxon>
        <taxon>Moraxellales</taxon>
        <taxon>Moraxellaceae</taxon>
        <taxon>Acinetobacter</taxon>
    </lineage>
</organism>
<dbReference type="EMBL" id="CP048659">
    <property type="protein sequence ID" value="QOW46916.1"/>
    <property type="molecule type" value="Genomic_DNA"/>
</dbReference>
<proteinExistence type="predicted"/>
<protein>
    <submittedName>
        <fullName evidence="1">Uncharacterized protein</fullName>
    </submittedName>
</protein>